<dbReference type="EMBL" id="JARKIF010000008">
    <property type="protein sequence ID" value="KAJ7632875.1"/>
    <property type="molecule type" value="Genomic_DNA"/>
</dbReference>
<dbReference type="AlphaFoldDB" id="A0AAD7BXA0"/>
<protein>
    <submittedName>
        <fullName evidence="3">Uncharacterized protein</fullName>
    </submittedName>
</protein>
<proteinExistence type="predicted"/>
<name>A0AAD7BXA0_9AGAR</name>
<evidence type="ECO:0000313" key="3">
    <source>
        <dbReference type="EMBL" id="KAJ7632875.1"/>
    </source>
</evidence>
<feature type="compositionally biased region" description="Polar residues" evidence="1">
    <location>
        <begin position="124"/>
        <end position="141"/>
    </location>
</feature>
<evidence type="ECO:0000256" key="2">
    <source>
        <dbReference type="SAM" id="SignalP"/>
    </source>
</evidence>
<feature type="compositionally biased region" description="Low complexity" evidence="1">
    <location>
        <begin position="26"/>
        <end position="40"/>
    </location>
</feature>
<dbReference type="Proteomes" id="UP001221142">
    <property type="component" value="Unassembled WGS sequence"/>
</dbReference>
<comment type="caution">
    <text evidence="3">The sequence shown here is derived from an EMBL/GenBank/DDBJ whole genome shotgun (WGS) entry which is preliminary data.</text>
</comment>
<keyword evidence="2" id="KW-0732">Signal</keyword>
<reference evidence="3" key="1">
    <citation type="submission" date="2023-03" db="EMBL/GenBank/DDBJ databases">
        <title>Massive genome expansion in bonnet fungi (Mycena s.s.) driven by repeated elements and novel gene families across ecological guilds.</title>
        <authorList>
            <consortium name="Lawrence Berkeley National Laboratory"/>
            <person name="Harder C.B."/>
            <person name="Miyauchi S."/>
            <person name="Viragh M."/>
            <person name="Kuo A."/>
            <person name="Thoen E."/>
            <person name="Andreopoulos B."/>
            <person name="Lu D."/>
            <person name="Skrede I."/>
            <person name="Drula E."/>
            <person name="Henrissat B."/>
            <person name="Morin E."/>
            <person name="Kohler A."/>
            <person name="Barry K."/>
            <person name="LaButti K."/>
            <person name="Morin E."/>
            <person name="Salamov A."/>
            <person name="Lipzen A."/>
            <person name="Mereny Z."/>
            <person name="Hegedus B."/>
            <person name="Baldrian P."/>
            <person name="Stursova M."/>
            <person name="Weitz H."/>
            <person name="Taylor A."/>
            <person name="Grigoriev I.V."/>
            <person name="Nagy L.G."/>
            <person name="Martin F."/>
            <person name="Kauserud H."/>
        </authorList>
    </citation>
    <scope>NUCLEOTIDE SEQUENCE</scope>
    <source>
        <strain evidence="3">9284</strain>
    </source>
</reference>
<organism evidence="3 4">
    <name type="scientific">Roridomyces roridus</name>
    <dbReference type="NCBI Taxonomy" id="1738132"/>
    <lineage>
        <taxon>Eukaryota</taxon>
        <taxon>Fungi</taxon>
        <taxon>Dikarya</taxon>
        <taxon>Basidiomycota</taxon>
        <taxon>Agaricomycotina</taxon>
        <taxon>Agaricomycetes</taxon>
        <taxon>Agaricomycetidae</taxon>
        <taxon>Agaricales</taxon>
        <taxon>Marasmiineae</taxon>
        <taxon>Mycenaceae</taxon>
        <taxon>Roridomyces</taxon>
    </lineage>
</organism>
<evidence type="ECO:0000256" key="1">
    <source>
        <dbReference type="SAM" id="MobiDB-lite"/>
    </source>
</evidence>
<feature type="compositionally biased region" description="Basic and acidic residues" evidence="1">
    <location>
        <begin position="160"/>
        <end position="171"/>
    </location>
</feature>
<evidence type="ECO:0000313" key="4">
    <source>
        <dbReference type="Proteomes" id="UP001221142"/>
    </source>
</evidence>
<feature type="signal peptide" evidence="2">
    <location>
        <begin position="1"/>
        <end position="18"/>
    </location>
</feature>
<feature type="region of interest" description="Disordered" evidence="1">
    <location>
        <begin position="26"/>
        <end position="236"/>
    </location>
</feature>
<keyword evidence="4" id="KW-1185">Reference proteome</keyword>
<feature type="compositionally biased region" description="Low complexity" evidence="1">
    <location>
        <begin position="193"/>
        <end position="203"/>
    </location>
</feature>
<sequence length="236" mass="26549">MRLFYLGFLLCVLYYVLCCDMASPSSSSSLAQRGGRQIRQARNDANAPPYRPVAPSRMPLQAIENVVPESSRESERAAQRDADRERQQALQLTPSRRHRRTPQRLDENGALAPTPAARRPFPQPNFSGVGTPPDSQLPQSNEEQRERRNAAQQARRQQQKQRETAAPDDPAHPPSAREIGQRVRRERERLQREGAAQQLLTPPTTQPGPPGPPPRAARPAQPPRRAPPIDQNPYDY</sequence>
<feature type="compositionally biased region" description="Basic and acidic residues" evidence="1">
    <location>
        <begin position="179"/>
        <end position="192"/>
    </location>
</feature>
<feature type="compositionally biased region" description="Pro residues" evidence="1">
    <location>
        <begin position="204"/>
        <end position="226"/>
    </location>
</feature>
<feature type="compositionally biased region" description="Basic and acidic residues" evidence="1">
    <location>
        <begin position="70"/>
        <end position="87"/>
    </location>
</feature>
<feature type="chain" id="PRO_5042009184" evidence="2">
    <location>
        <begin position="19"/>
        <end position="236"/>
    </location>
</feature>
<gene>
    <name evidence="3" type="ORF">FB45DRAFT_1148099</name>
</gene>
<accession>A0AAD7BXA0</accession>